<dbReference type="EMBL" id="CP013355">
    <property type="protein sequence ID" value="AMC10492.1"/>
    <property type="molecule type" value="Genomic_DNA"/>
</dbReference>
<evidence type="ECO:0000313" key="4">
    <source>
        <dbReference type="EMBL" id="AMC10492.1"/>
    </source>
</evidence>
<dbReference type="InterPro" id="IPR050698">
    <property type="entry name" value="MBL"/>
</dbReference>
<dbReference type="InterPro" id="IPR001279">
    <property type="entry name" value="Metallo-B-lactamas"/>
</dbReference>
<evidence type="ECO:0000259" key="2">
    <source>
        <dbReference type="SMART" id="SM00849"/>
    </source>
</evidence>
<dbReference type="PATRIC" id="fig|1622118.3.peg.881"/>
<dbReference type="Pfam" id="PF10996">
    <property type="entry name" value="Beta-Casp"/>
    <property type="match status" value="1"/>
</dbReference>
<dbReference type="OrthoDB" id="9803916at2"/>
<feature type="domain" description="Metallo-beta-lactamase" evidence="2">
    <location>
        <begin position="13"/>
        <end position="235"/>
    </location>
</feature>
<feature type="domain" description="Beta-Casp" evidence="3">
    <location>
        <begin position="247"/>
        <end position="366"/>
    </location>
</feature>
<sequence length="452" mass="51161">MKLTFLGGAGTVTGSKILLEVNYKKILIDCGLFQGLKELRKKNREELPINLNELDLIFLTHAHLDHSGYLPVLIKNGYKGKIYCTNATRDLTKVILLDSGKIQEEDAKRANKYSYSKHKPAQPLYTINDAKNTISHFKTFETEKWHTIDKTIKFKFINSGHILGSTFIQLSINGKIIVFSGDIGRKKPIILNKYKYINKADYVVIESTYGNRLHENYAIKDKLLKYIKHTYLKGGTLIVPTFSVERAQEIIYLLSILKRENVLPNIPIYLDSPMGVSATEIYYKYINDHHLTVDDIKSMESTVELISDVSASKAVVNDKSPKIVLAGSGMITGGRVLHYLDKLISDKKNSILIVGFQAEGTRGRALLSGDTEVKFFGKYHKINAEVFKINAFSGHADQNELLDWLQHFKTPPILTIINHGEPHQSQALKVKIKSDLKWNCTVAKMNKVYNFA</sequence>
<dbReference type="KEGG" id="lut:Lupro_04160"/>
<evidence type="ECO:0000259" key="3">
    <source>
        <dbReference type="SMART" id="SM01027"/>
    </source>
</evidence>
<accession>A0A109RNJ4</accession>
<dbReference type="RefSeq" id="WP_068206577.1">
    <property type="nucleotide sequence ID" value="NZ_CP013355.1"/>
</dbReference>
<dbReference type="SMART" id="SM01027">
    <property type="entry name" value="Beta-Casp"/>
    <property type="match status" value="1"/>
</dbReference>
<reference evidence="5" key="1">
    <citation type="submission" date="2015-12" db="EMBL/GenBank/DDBJ databases">
        <title>Complete genome sequence of Lutibacter profundus strain LP1.</title>
        <authorList>
            <person name="Wissuwa J."/>
            <person name="Le Moine Bauer S."/>
            <person name="Stokke R."/>
            <person name="Dahle H."/>
            <person name="Steen I.H."/>
        </authorList>
    </citation>
    <scope>NUCLEOTIDE SEQUENCE [LARGE SCALE GENOMIC DNA]</scope>
    <source>
        <strain evidence="5">LP1</strain>
    </source>
</reference>
<dbReference type="AlphaFoldDB" id="A0A109RNJ4"/>
<dbReference type="InterPro" id="IPR011108">
    <property type="entry name" value="RMMBL"/>
</dbReference>
<evidence type="ECO:0000313" key="5">
    <source>
        <dbReference type="Proteomes" id="UP000059672"/>
    </source>
</evidence>
<dbReference type="SMART" id="SM00849">
    <property type="entry name" value="Lactamase_B"/>
    <property type="match status" value="1"/>
</dbReference>
<dbReference type="Proteomes" id="UP000059672">
    <property type="component" value="Chromosome"/>
</dbReference>
<dbReference type="Gene3D" id="3.40.50.10890">
    <property type="match status" value="1"/>
</dbReference>
<evidence type="ECO:0008006" key="6">
    <source>
        <dbReference type="Google" id="ProtNLM"/>
    </source>
</evidence>
<dbReference type="Gene3D" id="3.60.15.10">
    <property type="entry name" value="Ribonuclease Z/Hydroxyacylglutathione hydrolase-like"/>
    <property type="match status" value="1"/>
</dbReference>
<name>A0A109RNJ4_9FLAO</name>
<evidence type="ECO:0000256" key="1">
    <source>
        <dbReference type="ARBA" id="ARBA00022801"/>
    </source>
</evidence>
<keyword evidence="5" id="KW-1185">Reference proteome</keyword>
<keyword evidence="1" id="KW-0378">Hydrolase</keyword>
<dbReference type="GO" id="GO:0004521">
    <property type="term" value="F:RNA endonuclease activity"/>
    <property type="evidence" value="ECO:0007669"/>
    <property type="project" value="TreeGrafter"/>
</dbReference>
<reference evidence="4 5" key="2">
    <citation type="journal article" date="2016" name="Int. J. Syst. Evol. Microbiol.">
        <title>Lutibacter profundi sp. nov., isolated from a deep-sea hydrothermal system on the Arctic Mid-Ocean Ridge and emended description of the genus Lutibacter.</title>
        <authorList>
            <person name="Le Moine Bauer S."/>
            <person name="Roalkvam I."/>
            <person name="Steen I.H."/>
            <person name="Dahle H."/>
        </authorList>
    </citation>
    <scope>NUCLEOTIDE SEQUENCE [LARGE SCALE GENOMIC DNA]</scope>
    <source>
        <strain evidence="4 5">LP1</strain>
    </source>
</reference>
<organism evidence="4 5">
    <name type="scientific">Lutibacter profundi</name>
    <dbReference type="NCBI Taxonomy" id="1622118"/>
    <lineage>
        <taxon>Bacteria</taxon>
        <taxon>Pseudomonadati</taxon>
        <taxon>Bacteroidota</taxon>
        <taxon>Flavobacteriia</taxon>
        <taxon>Flavobacteriales</taxon>
        <taxon>Flavobacteriaceae</taxon>
        <taxon>Lutibacter</taxon>
    </lineage>
</organism>
<dbReference type="GO" id="GO:0016787">
    <property type="term" value="F:hydrolase activity"/>
    <property type="evidence" value="ECO:0007669"/>
    <property type="project" value="UniProtKB-KW"/>
</dbReference>
<dbReference type="CDD" id="cd16295">
    <property type="entry name" value="TTHA0252-CPSF-like_MBL-fold"/>
    <property type="match status" value="1"/>
</dbReference>
<proteinExistence type="predicted"/>
<gene>
    <name evidence="4" type="ORF">Lupro_04160</name>
</gene>
<dbReference type="Pfam" id="PF07521">
    <property type="entry name" value="RMMBL"/>
    <property type="match status" value="1"/>
</dbReference>
<dbReference type="InterPro" id="IPR036866">
    <property type="entry name" value="RibonucZ/Hydroxyglut_hydro"/>
</dbReference>
<dbReference type="PANTHER" id="PTHR11203:SF37">
    <property type="entry name" value="INTEGRATOR COMPLEX SUBUNIT 11"/>
    <property type="match status" value="1"/>
</dbReference>
<dbReference type="InterPro" id="IPR022712">
    <property type="entry name" value="Beta_Casp"/>
</dbReference>
<protein>
    <recommendedName>
        <fullName evidence="6">MBL fold metallo-hydrolase</fullName>
    </recommendedName>
</protein>
<dbReference type="Pfam" id="PF16661">
    <property type="entry name" value="Lactamase_B_6"/>
    <property type="match status" value="1"/>
</dbReference>
<dbReference type="PANTHER" id="PTHR11203">
    <property type="entry name" value="CLEAVAGE AND POLYADENYLATION SPECIFICITY FACTOR FAMILY MEMBER"/>
    <property type="match status" value="1"/>
</dbReference>
<dbReference type="SUPFAM" id="SSF56281">
    <property type="entry name" value="Metallo-hydrolase/oxidoreductase"/>
    <property type="match status" value="1"/>
</dbReference>